<accession>A0A9N8HLA7</accession>
<feature type="region of interest" description="Disordered" evidence="1">
    <location>
        <begin position="213"/>
        <end position="317"/>
    </location>
</feature>
<organism evidence="2 3">
    <name type="scientific">Seminavis robusta</name>
    <dbReference type="NCBI Taxonomy" id="568900"/>
    <lineage>
        <taxon>Eukaryota</taxon>
        <taxon>Sar</taxon>
        <taxon>Stramenopiles</taxon>
        <taxon>Ochrophyta</taxon>
        <taxon>Bacillariophyta</taxon>
        <taxon>Bacillariophyceae</taxon>
        <taxon>Bacillariophycidae</taxon>
        <taxon>Naviculales</taxon>
        <taxon>Naviculaceae</taxon>
        <taxon>Seminavis</taxon>
    </lineage>
</organism>
<gene>
    <name evidence="2" type="ORF">SEMRO_796_G203690.1</name>
</gene>
<comment type="caution">
    <text evidence="2">The sequence shown here is derived from an EMBL/GenBank/DDBJ whole genome shotgun (WGS) entry which is preliminary data.</text>
</comment>
<dbReference type="Proteomes" id="UP001153069">
    <property type="component" value="Unassembled WGS sequence"/>
</dbReference>
<evidence type="ECO:0000313" key="2">
    <source>
        <dbReference type="EMBL" id="CAB9516625.1"/>
    </source>
</evidence>
<feature type="compositionally biased region" description="Acidic residues" evidence="1">
    <location>
        <begin position="218"/>
        <end position="243"/>
    </location>
</feature>
<feature type="compositionally biased region" description="Low complexity" evidence="1">
    <location>
        <begin position="18"/>
        <end position="31"/>
    </location>
</feature>
<sequence>MASRAEDTGGGTAMVRQSSSSSCASSRSSFSNLGQGAPPFAANAPYLTVMKTQLNFFMTRLLFMQEEKADSLGARRERRMNNSMNGSGNMNMSGSFNTNSTRLDNQPAQAQQAEDHGNLLGPMMEPDELSTDDICVFNDNARILPNSRAKSFPAVPFPPTAPESPRPVEGKEGVLVVAPTHRPASPKSNGSTVVVDQLPEALPLSDMALEDRTKKAAEEDELPPLEQQHDDEEEDTVMEEMMEAEQHCDSSSPQDETDEDSAEDAKPKARASAAAVPTGARVFPKNQRRSKRYSTVKRSQSDVSEPDDAGKMGGSAH</sequence>
<dbReference type="EMBL" id="CAICTM010000795">
    <property type="protein sequence ID" value="CAB9516625.1"/>
    <property type="molecule type" value="Genomic_DNA"/>
</dbReference>
<reference evidence="2" key="1">
    <citation type="submission" date="2020-06" db="EMBL/GenBank/DDBJ databases">
        <authorList>
            <consortium name="Plant Systems Biology data submission"/>
        </authorList>
    </citation>
    <scope>NUCLEOTIDE SEQUENCE</scope>
    <source>
        <strain evidence="2">D6</strain>
    </source>
</reference>
<feature type="compositionally biased region" description="Basic residues" evidence="1">
    <location>
        <begin position="286"/>
        <end position="295"/>
    </location>
</feature>
<keyword evidence="3" id="KW-1185">Reference proteome</keyword>
<protein>
    <submittedName>
        <fullName evidence="2">Uncharacterized protein</fullName>
    </submittedName>
</protein>
<name>A0A9N8HLA7_9STRA</name>
<feature type="region of interest" description="Disordered" evidence="1">
    <location>
        <begin position="1"/>
        <end position="33"/>
    </location>
</feature>
<proteinExistence type="predicted"/>
<evidence type="ECO:0000256" key="1">
    <source>
        <dbReference type="SAM" id="MobiDB-lite"/>
    </source>
</evidence>
<evidence type="ECO:0000313" key="3">
    <source>
        <dbReference type="Proteomes" id="UP001153069"/>
    </source>
</evidence>
<dbReference type="AlphaFoldDB" id="A0A9N8HLA7"/>